<evidence type="ECO:0000256" key="8">
    <source>
        <dbReference type="ARBA" id="ARBA00022967"/>
    </source>
</evidence>
<dbReference type="PRINTS" id="PR00162">
    <property type="entry name" value="RIESKE"/>
</dbReference>
<feature type="transmembrane region" description="Helical" evidence="18">
    <location>
        <begin position="67"/>
        <end position="86"/>
    </location>
</feature>
<keyword evidence="12" id="KW-0411">Iron-sulfur</keyword>
<comment type="similarity">
    <text evidence="2">Belongs to the Rieske iron-sulfur protein family.</text>
</comment>
<dbReference type="InterPro" id="IPR014349">
    <property type="entry name" value="Rieske_Fe-S_prot"/>
</dbReference>
<evidence type="ECO:0000256" key="1">
    <source>
        <dbReference type="ARBA" id="ARBA00004581"/>
    </source>
</evidence>
<dbReference type="FunFam" id="2.102.10.10:FF:000007">
    <property type="entry name" value="Cytochrome b6-f complex iron-sulfur subunit"/>
    <property type="match status" value="1"/>
</dbReference>
<dbReference type="PROSITE" id="PS51296">
    <property type="entry name" value="RIESKE"/>
    <property type="match status" value="1"/>
</dbReference>
<comment type="subcellular location">
    <subcellularLocation>
        <location evidence="1">Plastid</location>
        <location evidence="1">Chloroplast thylakoid membrane</location>
        <topology evidence="1">Single-pass membrane protein</topology>
    </subcellularLocation>
</comment>
<keyword evidence="7" id="KW-0479">Metal-binding</keyword>
<evidence type="ECO:0000256" key="15">
    <source>
        <dbReference type="ARBA" id="ARBA00034078"/>
    </source>
</evidence>
<dbReference type="Gene3D" id="1.20.5.700">
    <property type="entry name" value="Single helix bin"/>
    <property type="match status" value="1"/>
</dbReference>
<evidence type="ECO:0000256" key="11">
    <source>
        <dbReference type="ARBA" id="ARBA00023004"/>
    </source>
</evidence>
<keyword evidence="5 18" id="KW-0812">Transmembrane</keyword>
<dbReference type="OrthoDB" id="1637982at2759"/>
<evidence type="ECO:0000256" key="3">
    <source>
        <dbReference type="ARBA" id="ARBA00012952"/>
    </source>
</evidence>
<dbReference type="InterPro" id="IPR057415">
    <property type="entry name" value="TM_PetC"/>
</dbReference>
<evidence type="ECO:0000256" key="2">
    <source>
        <dbReference type="ARBA" id="ARBA00010651"/>
    </source>
</evidence>
<evidence type="ECO:0000256" key="17">
    <source>
        <dbReference type="SAM" id="MobiDB-lite"/>
    </source>
</evidence>
<dbReference type="CDD" id="cd03471">
    <property type="entry name" value="Rieske_cytochrome_b6f"/>
    <property type="match status" value="1"/>
</dbReference>
<keyword evidence="9" id="KW-0249">Electron transport</keyword>
<evidence type="ECO:0000256" key="4">
    <source>
        <dbReference type="ARBA" id="ARBA00022448"/>
    </source>
</evidence>
<comment type="catalytic activity">
    <reaction evidence="16">
        <text>2 oxidized [plastocyanin] + a plastoquinol + 2 H(+)(in) = 2 reduced [plastocyanin] + a plastoquinone + 4 H(+)(out)</text>
        <dbReference type="Rhea" id="RHEA:22148"/>
        <dbReference type="Rhea" id="RHEA-COMP:9561"/>
        <dbReference type="Rhea" id="RHEA-COMP:9562"/>
        <dbReference type="Rhea" id="RHEA-COMP:10039"/>
        <dbReference type="Rhea" id="RHEA-COMP:10040"/>
        <dbReference type="ChEBI" id="CHEBI:15378"/>
        <dbReference type="ChEBI" id="CHEBI:17757"/>
        <dbReference type="ChEBI" id="CHEBI:29036"/>
        <dbReference type="ChEBI" id="CHEBI:49552"/>
        <dbReference type="ChEBI" id="CHEBI:62192"/>
        <dbReference type="EC" id="7.1.1.6"/>
    </reaction>
</comment>
<keyword evidence="6" id="KW-0001">2Fe-2S</keyword>
<dbReference type="GO" id="GO:0051537">
    <property type="term" value="F:2 iron, 2 sulfur cluster binding"/>
    <property type="evidence" value="ECO:0007669"/>
    <property type="project" value="UniProtKB-KW"/>
</dbReference>
<evidence type="ECO:0000256" key="6">
    <source>
        <dbReference type="ARBA" id="ARBA00022714"/>
    </source>
</evidence>
<keyword evidence="13 18" id="KW-0472">Membrane</keyword>
<evidence type="ECO:0000256" key="9">
    <source>
        <dbReference type="ARBA" id="ARBA00022982"/>
    </source>
</evidence>
<dbReference type="NCBIfam" id="NF010001">
    <property type="entry name" value="PRK13474.1"/>
    <property type="match status" value="1"/>
</dbReference>
<keyword evidence="21" id="KW-1185">Reference proteome</keyword>
<keyword evidence="14" id="KW-1015">Disulfide bond</keyword>
<gene>
    <name evidence="20" type="ORF">C2E21_1080</name>
</gene>
<dbReference type="SUPFAM" id="SSF50022">
    <property type="entry name" value="ISP domain"/>
    <property type="match status" value="1"/>
</dbReference>
<evidence type="ECO:0000256" key="14">
    <source>
        <dbReference type="ARBA" id="ARBA00023157"/>
    </source>
</evidence>
<proteinExistence type="inferred from homology"/>
<dbReference type="InterPro" id="IPR036922">
    <property type="entry name" value="Rieske_2Fe-2S_sf"/>
</dbReference>
<name>A0A2P6U2G8_CHLSO</name>
<dbReference type="EC" id="7.1.1.6" evidence="3"/>
<dbReference type="InterPro" id="IPR017941">
    <property type="entry name" value="Rieske_2Fe-2S"/>
</dbReference>
<dbReference type="GO" id="GO:0009535">
    <property type="term" value="C:chloroplast thylakoid membrane"/>
    <property type="evidence" value="ECO:0007669"/>
    <property type="project" value="UniProtKB-SubCell"/>
</dbReference>
<dbReference type="InterPro" id="IPR005805">
    <property type="entry name" value="Rieske_Fe-S_prot_C"/>
</dbReference>
<keyword evidence="4" id="KW-0813">Transport</keyword>
<dbReference type="Pfam" id="PF00355">
    <property type="entry name" value="Rieske"/>
    <property type="match status" value="1"/>
</dbReference>
<organism evidence="20 21">
    <name type="scientific">Chlorella sorokiniana</name>
    <name type="common">Freshwater green alga</name>
    <dbReference type="NCBI Taxonomy" id="3076"/>
    <lineage>
        <taxon>Eukaryota</taxon>
        <taxon>Viridiplantae</taxon>
        <taxon>Chlorophyta</taxon>
        <taxon>core chlorophytes</taxon>
        <taxon>Trebouxiophyceae</taxon>
        <taxon>Chlorellales</taxon>
        <taxon>Chlorellaceae</taxon>
        <taxon>Chlorella clade</taxon>
        <taxon>Chlorella</taxon>
    </lineage>
</organism>
<evidence type="ECO:0000256" key="5">
    <source>
        <dbReference type="ARBA" id="ARBA00022692"/>
    </source>
</evidence>
<dbReference type="GO" id="GO:0009496">
    <property type="term" value="F:plastoquinol--plastocyanin reductase activity"/>
    <property type="evidence" value="ECO:0007669"/>
    <property type="project" value="UniProtKB-EC"/>
</dbReference>
<dbReference type="PANTHER" id="PTHR10134">
    <property type="entry name" value="CYTOCHROME B-C1 COMPLEX SUBUNIT RIESKE, MITOCHONDRIAL"/>
    <property type="match status" value="1"/>
</dbReference>
<evidence type="ECO:0000313" key="20">
    <source>
        <dbReference type="EMBL" id="PRW60513.1"/>
    </source>
</evidence>
<evidence type="ECO:0000256" key="10">
    <source>
        <dbReference type="ARBA" id="ARBA00022989"/>
    </source>
</evidence>
<dbReference type="EMBL" id="LHPG02000002">
    <property type="protein sequence ID" value="PRW60513.1"/>
    <property type="molecule type" value="Genomic_DNA"/>
</dbReference>
<keyword evidence="8" id="KW-1278">Translocase</keyword>
<reference evidence="20 21" key="1">
    <citation type="journal article" date="2018" name="Plant J.">
        <title>Genome sequences of Chlorella sorokiniana UTEX 1602 and Micractinium conductrix SAG 241.80: implications to maltose excretion by a green alga.</title>
        <authorList>
            <person name="Arriola M.B."/>
            <person name="Velmurugan N."/>
            <person name="Zhang Y."/>
            <person name="Plunkett M.H."/>
            <person name="Hondzo H."/>
            <person name="Barney B.M."/>
        </authorList>
    </citation>
    <scope>NUCLEOTIDE SEQUENCE [LARGE SCALE GENOMIC DNA]</scope>
    <source>
        <strain evidence="21">UTEX 1602</strain>
    </source>
</reference>
<evidence type="ECO:0000256" key="13">
    <source>
        <dbReference type="ARBA" id="ARBA00023136"/>
    </source>
</evidence>
<sequence length="226" mass="23870">MQACASTRAVARSTAARPVTQHQRRSAVVVRADAAGAAQLGSGDDCCLLPDDWQEPPSQSKRDTMNLLLAATVALPVAGLLGPYAASFVPPSSGGTGGPQAAKDRLGNDVRASAWLAEHPPGDRSLVQGLKGDATYLVVTESREVERFAINSVCTHLGCVVPWNAAENKFICPCHGSQYDAQGKKVRGPAPLSLALAHTTVNDSDVVQLSPWTETDFRDGEAPWWA</sequence>
<protein>
    <recommendedName>
        <fullName evidence="3">plastoquinol--plastocyanin reductase</fullName>
        <ecNumber evidence="3">7.1.1.6</ecNumber>
    </recommendedName>
</protein>
<keyword evidence="10 18" id="KW-1133">Transmembrane helix</keyword>
<evidence type="ECO:0000259" key="19">
    <source>
        <dbReference type="PROSITE" id="PS51296"/>
    </source>
</evidence>
<dbReference type="Gene3D" id="2.102.10.10">
    <property type="entry name" value="Rieske [2Fe-2S] iron-sulphur domain"/>
    <property type="match status" value="1"/>
</dbReference>
<evidence type="ECO:0000256" key="18">
    <source>
        <dbReference type="SAM" id="Phobius"/>
    </source>
</evidence>
<keyword evidence="11" id="KW-0408">Iron</keyword>
<comment type="caution">
    <text evidence="20">The sequence shown here is derived from an EMBL/GenBank/DDBJ whole genome shotgun (WGS) entry which is preliminary data.</text>
</comment>
<feature type="region of interest" description="Disordered" evidence="17">
    <location>
        <begin position="1"/>
        <end position="20"/>
    </location>
</feature>
<evidence type="ECO:0000256" key="16">
    <source>
        <dbReference type="ARBA" id="ARBA00047828"/>
    </source>
</evidence>
<dbReference type="Pfam" id="PF25471">
    <property type="entry name" value="TM_PetC"/>
    <property type="match status" value="1"/>
</dbReference>
<comment type="cofactor">
    <cofactor evidence="15">
        <name>[2Fe-2S] cluster</name>
        <dbReference type="ChEBI" id="CHEBI:190135"/>
    </cofactor>
</comment>
<feature type="domain" description="Rieske" evidence="19">
    <location>
        <begin position="111"/>
        <end position="208"/>
    </location>
</feature>
<evidence type="ECO:0000256" key="12">
    <source>
        <dbReference type="ARBA" id="ARBA00023014"/>
    </source>
</evidence>
<evidence type="ECO:0000256" key="7">
    <source>
        <dbReference type="ARBA" id="ARBA00022723"/>
    </source>
</evidence>
<accession>A0A2P6U2G8</accession>
<dbReference type="NCBIfam" id="NF045928">
    <property type="entry name" value="Cytb6fFeSPetC"/>
    <property type="match status" value="1"/>
</dbReference>
<evidence type="ECO:0000313" key="21">
    <source>
        <dbReference type="Proteomes" id="UP000239899"/>
    </source>
</evidence>
<dbReference type="Proteomes" id="UP000239899">
    <property type="component" value="Unassembled WGS sequence"/>
</dbReference>
<dbReference type="AlphaFoldDB" id="A0A2P6U2G8"/>
<dbReference type="STRING" id="3076.A0A2P6U2G8"/>
<dbReference type="GO" id="GO:0046872">
    <property type="term" value="F:metal ion binding"/>
    <property type="evidence" value="ECO:0007669"/>
    <property type="project" value="UniProtKB-KW"/>
</dbReference>